<proteinExistence type="predicted"/>
<evidence type="ECO:0000313" key="2">
    <source>
        <dbReference type="EMBL" id="QNN60489.1"/>
    </source>
</evidence>
<reference evidence="2 3" key="1">
    <citation type="submission" date="2020-08" db="EMBL/GenBank/DDBJ databases">
        <title>Genome sequence of Erysipelothrix inopinata DSM 15511T.</title>
        <authorList>
            <person name="Hyun D.-W."/>
            <person name="Bae J.-W."/>
        </authorList>
    </citation>
    <scope>NUCLEOTIDE SEQUENCE [LARGE SCALE GENOMIC DNA]</scope>
    <source>
        <strain evidence="2 3">DSM 15511</strain>
    </source>
</reference>
<keyword evidence="2" id="KW-0132">Cell division</keyword>
<dbReference type="KEGG" id="eio:H9L01_08960"/>
<accession>A0A7G9RY14</accession>
<dbReference type="SMART" id="SM00842">
    <property type="entry name" value="FtsA"/>
    <property type="match status" value="1"/>
</dbReference>
<dbReference type="SUPFAM" id="SSF53067">
    <property type="entry name" value="Actin-like ATPase domain"/>
    <property type="match status" value="1"/>
</dbReference>
<evidence type="ECO:0000259" key="1">
    <source>
        <dbReference type="SMART" id="SM00842"/>
    </source>
</evidence>
<feature type="domain" description="SHS2" evidence="1">
    <location>
        <begin position="6"/>
        <end position="181"/>
    </location>
</feature>
<dbReference type="AlphaFoldDB" id="A0A7G9RY14"/>
<dbReference type="InterPro" id="IPR003494">
    <property type="entry name" value="SHS2_FtsA"/>
</dbReference>
<keyword evidence="2" id="KW-0131">Cell cycle</keyword>
<dbReference type="RefSeq" id="WP_187533617.1">
    <property type="nucleotide sequence ID" value="NZ_CBCSHU010000010.1"/>
</dbReference>
<dbReference type="EMBL" id="CP060715">
    <property type="protein sequence ID" value="QNN60489.1"/>
    <property type="molecule type" value="Genomic_DNA"/>
</dbReference>
<organism evidence="2 3">
    <name type="scientific">Erysipelothrix inopinata</name>
    <dbReference type="NCBI Taxonomy" id="225084"/>
    <lineage>
        <taxon>Bacteria</taxon>
        <taxon>Bacillati</taxon>
        <taxon>Bacillota</taxon>
        <taxon>Erysipelotrichia</taxon>
        <taxon>Erysipelotrichales</taxon>
        <taxon>Erysipelotrichaceae</taxon>
        <taxon>Erysipelothrix</taxon>
    </lineage>
</organism>
<dbReference type="Proteomes" id="UP000515928">
    <property type="component" value="Chromosome"/>
</dbReference>
<protein>
    <submittedName>
        <fullName evidence="2">Cell division protein FtsA</fullName>
    </submittedName>
</protein>
<sequence>MEKQILAALEIADHEVRLLVGQFYNGRLNILKVERVAHMGVQGHTIVSENHVVEAIKKAVENASRNLGVVIRRVLLLVPSANMKHVNRQLRIPITGRISELDVRRAYREVLKYPSPEGYVLADILISKFFVNGSSTRKVPMNEKCDNLTLEAECYYIKESIAFPFIGCVEKSGLKVIDIILDDIGLAKEASLFEASIDTPIIGLTLNEQSVHLALFHKGVYLSNEVIDNGFHRILGKLETSLKVPSDVVHRLLYYNVDLSLQEAGTDPIFMWSSKSNTYTITQADIMDLVADDVKDMLRDLSDRCEPIYTLGKPRYVITGESSEILGIPEFMEQASECDAECYRSTTFGVKDAGLTSLLGAFYYYKDQQVYRDYTLSSVDEEEYKRVVLQYNQEVEEESITKKLKNMFFER</sequence>
<evidence type="ECO:0000313" key="3">
    <source>
        <dbReference type="Proteomes" id="UP000515928"/>
    </source>
</evidence>
<dbReference type="InterPro" id="IPR043129">
    <property type="entry name" value="ATPase_NBD"/>
</dbReference>
<gene>
    <name evidence="2" type="ORF">H9L01_08960</name>
</gene>
<keyword evidence="3" id="KW-1185">Reference proteome</keyword>
<name>A0A7G9RY14_9FIRM</name>
<dbReference type="GO" id="GO:0051301">
    <property type="term" value="P:cell division"/>
    <property type="evidence" value="ECO:0007669"/>
    <property type="project" value="UniProtKB-KW"/>
</dbReference>